<keyword evidence="5" id="KW-0830">Ubiquinone</keyword>
<dbReference type="AlphaFoldDB" id="I2Q450"/>
<organism evidence="5">
    <name type="scientific">Desulfovibrio sp. U5L</name>
    <dbReference type="NCBI Taxonomy" id="596152"/>
    <lineage>
        <taxon>Bacteria</taxon>
        <taxon>Pseudomonadati</taxon>
        <taxon>Thermodesulfobacteriota</taxon>
        <taxon>Desulfovibrionia</taxon>
        <taxon>Desulfovibrionales</taxon>
        <taxon>Desulfovibrionaceae</taxon>
        <taxon>Desulfovibrio</taxon>
    </lineage>
</organism>
<proteinExistence type="predicted"/>
<evidence type="ECO:0000313" key="5">
    <source>
        <dbReference type="EMBL" id="EIG54556.1"/>
    </source>
</evidence>
<dbReference type="OrthoDB" id="5419754at2"/>
<evidence type="ECO:0000256" key="2">
    <source>
        <dbReference type="ARBA" id="ARBA00022679"/>
    </source>
</evidence>
<feature type="domain" description="Methyltransferase type 11" evidence="4">
    <location>
        <begin position="44"/>
        <end position="136"/>
    </location>
</feature>
<dbReference type="Gene3D" id="3.40.50.150">
    <property type="entry name" value="Vaccinia Virus protein VP39"/>
    <property type="match status" value="1"/>
</dbReference>
<keyword evidence="3" id="KW-0949">S-adenosyl-L-methionine</keyword>
<dbReference type="EMBL" id="JH600068">
    <property type="protein sequence ID" value="EIG54556.1"/>
    <property type="molecule type" value="Genomic_DNA"/>
</dbReference>
<reference evidence="5" key="1">
    <citation type="submission" date="2011-11" db="EMBL/GenBank/DDBJ databases">
        <title>Improved High-Quality Draft sequence of Desulfovibrio sp. U5L.</title>
        <authorList>
            <consortium name="US DOE Joint Genome Institute"/>
            <person name="Lucas S."/>
            <person name="Han J."/>
            <person name="Lapidus A."/>
            <person name="Cheng J.-F."/>
            <person name="Goodwin L."/>
            <person name="Pitluck S."/>
            <person name="Peters L."/>
            <person name="Ovchinnikova G."/>
            <person name="Held B."/>
            <person name="Detter J.C."/>
            <person name="Han C."/>
            <person name="Tapia R."/>
            <person name="Land M."/>
            <person name="Hauser L."/>
            <person name="Kyrpides N."/>
            <person name="Ivanova N."/>
            <person name="Pagani I."/>
            <person name="Gabster J."/>
            <person name="Walker C."/>
            <person name="Stolyar S."/>
            <person name="Stahl D."/>
            <person name="Arkin A."/>
            <person name="Dehal P."/>
            <person name="Hazen T."/>
            <person name="Woyke T."/>
        </authorList>
    </citation>
    <scope>NUCLEOTIDE SEQUENCE [LARGE SCALE GENOMIC DNA]</scope>
    <source>
        <strain evidence="5">U5L</strain>
    </source>
</reference>
<dbReference type="InterPro" id="IPR029063">
    <property type="entry name" value="SAM-dependent_MTases_sf"/>
</dbReference>
<dbReference type="eggNOG" id="COG2226">
    <property type="taxonomic scope" value="Bacteria"/>
</dbReference>
<dbReference type="GO" id="GO:0008757">
    <property type="term" value="F:S-adenosylmethionine-dependent methyltransferase activity"/>
    <property type="evidence" value="ECO:0007669"/>
    <property type="project" value="InterPro"/>
</dbReference>
<accession>I2Q450</accession>
<dbReference type="PANTHER" id="PTHR43464">
    <property type="entry name" value="METHYLTRANSFERASE"/>
    <property type="match status" value="1"/>
</dbReference>
<dbReference type="HOGENOM" id="CLU_082726_0_0_7"/>
<sequence>MLEAEYATMFGAEEGHWWYRGLHDQVRKALSRCRRGKDGPLRVLDAGCGSGKVLELLARDGHAATGLDLSATALALAGRRGPFPLVRASVAALPLREASFDVVLSLDVLANLPPSAVPAALADCRRVLVPGGRLILNLVAFQSLYSEHDRAVGVVRRYRRGQVARLLAGAGFHIELLTYSNTLLFPAAALVRLWRKRERPGEVPRSDLSPLPGPLNTALARVRSFENDLMVGLGLPMPFGLSIFALARRPAGPGRPHSQPNRARI</sequence>
<dbReference type="CDD" id="cd02440">
    <property type="entry name" value="AdoMet_MTases"/>
    <property type="match status" value="1"/>
</dbReference>
<keyword evidence="1 5" id="KW-0489">Methyltransferase</keyword>
<dbReference type="Pfam" id="PF08241">
    <property type="entry name" value="Methyltransf_11"/>
    <property type="match status" value="1"/>
</dbReference>
<dbReference type="STRING" id="596152.DesU5LDRAFT_2913"/>
<evidence type="ECO:0000259" key="4">
    <source>
        <dbReference type="Pfam" id="PF08241"/>
    </source>
</evidence>
<evidence type="ECO:0000256" key="1">
    <source>
        <dbReference type="ARBA" id="ARBA00022603"/>
    </source>
</evidence>
<dbReference type="InterPro" id="IPR013216">
    <property type="entry name" value="Methyltransf_11"/>
</dbReference>
<dbReference type="SUPFAM" id="SSF53335">
    <property type="entry name" value="S-adenosyl-L-methionine-dependent methyltransferases"/>
    <property type="match status" value="1"/>
</dbReference>
<keyword evidence="2" id="KW-0808">Transferase</keyword>
<evidence type="ECO:0000256" key="3">
    <source>
        <dbReference type="ARBA" id="ARBA00022691"/>
    </source>
</evidence>
<gene>
    <name evidence="5" type="ORF">DesU5LDRAFT_2913</name>
</gene>
<dbReference type="GO" id="GO:0032259">
    <property type="term" value="P:methylation"/>
    <property type="evidence" value="ECO:0007669"/>
    <property type="project" value="UniProtKB-KW"/>
</dbReference>
<name>I2Q450_9BACT</name>
<protein>
    <submittedName>
        <fullName evidence="5">Methylase involved in ubiquinone/menaquinone biosynthesis</fullName>
    </submittedName>
</protein>
<dbReference type="PANTHER" id="PTHR43464:SF19">
    <property type="entry name" value="UBIQUINONE BIOSYNTHESIS O-METHYLTRANSFERASE, MITOCHONDRIAL"/>
    <property type="match status" value="1"/>
</dbReference>